<dbReference type="HAMAP" id="MF_00242">
    <property type="entry name" value="Arg_deiminase"/>
    <property type="match status" value="1"/>
</dbReference>
<dbReference type="InterPro" id="IPR003876">
    <property type="entry name" value="Arg_deiminase"/>
</dbReference>
<evidence type="ECO:0000256" key="1">
    <source>
        <dbReference type="ARBA" id="ARBA00005213"/>
    </source>
</evidence>
<dbReference type="EMBL" id="FNGW01000011">
    <property type="protein sequence ID" value="SDM41323.1"/>
    <property type="molecule type" value="Genomic_DNA"/>
</dbReference>
<keyword evidence="3 6" id="KW-0056">Arginine metabolism</keyword>
<dbReference type="PANTHER" id="PTHR47271">
    <property type="entry name" value="ARGININE DEIMINASE"/>
    <property type="match status" value="1"/>
</dbReference>
<comment type="subcellular location">
    <subcellularLocation>
        <location evidence="6">Cytoplasm</location>
    </subcellularLocation>
</comment>
<keyword evidence="9" id="KW-1185">Reference proteome</keyword>
<dbReference type="RefSeq" id="WP_330385831.1">
    <property type="nucleotide sequence ID" value="NZ_FNGW01000011.1"/>
</dbReference>
<gene>
    <name evidence="6" type="primary">arcA</name>
    <name evidence="8" type="ORF">SAMN04515677_11154</name>
</gene>
<dbReference type="Proteomes" id="UP000199068">
    <property type="component" value="Unassembled WGS sequence"/>
</dbReference>
<dbReference type="UniPathway" id="UPA00254">
    <property type="reaction ID" value="UER00364"/>
</dbReference>
<keyword evidence="4 6" id="KW-0378">Hydrolase</keyword>
<evidence type="ECO:0000256" key="6">
    <source>
        <dbReference type="HAMAP-Rule" id="MF_00242"/>
    </source>
</evidence>
<dbReference type="STRING" id="1121325.SAMN04515677_11154"/>
<evidence type="ECO:0000256" key="3">
    <source>
        <dbReference type="ARBA" id="ARBA00022503"/>
    </source>
</evidence>
<dbReference type="PANTHER" id="PTHR47271:SF2">
    <property type="entry name" value="ARGININE DEIMINASE"/>
    <property type="match status" value="1"/>
</dbReference>
<comment type="catalytic activity">
    <reaction evidence="5 6">
        <text>L-arginine + H2O = L-citrulline + NH4(+)</text>
        <dbReference type="Rhea" id="RHEA:19597"/>
        <dbReference type="ChEBI" id="CHEBI:15377"/>
        <dbReference type="ChEBI" id="CHEBI:28938"/>
        <dbReference type="ChEBI" id="CHEBI:32682"/>
        <dbReference type="ChEBI" id="CHEBI:57743"/>
        <dbReference type="EC" id="3.5.3.6"/>
    </reaction>
</comment>
<dbReference type="SUPFAM" id="SSF55909">
    <property type="entry name" value="Pentein"/>
    <property type="match status" value="1"/>
</dbReference>
<evidence type="ECO:0000313" key="9">
    <source>
        <dbReference type="Proteomes" id="UP000199068"/>
    </source>
</evidence>
<accession>A0A1G9T0R5</accession>
<name>A0A1G9T0R5_9FIRM</name>
<dbReference type="NCBIfam" id="NF002381">
    <property type="entry name" value="PRK01388.1"/>
    <property type="match status" value="1"/>
</dbReference>
<dbReference type="GO" id="GO:0019546">
    <property type="term" value="P:L-arginine deiminase pathway"/>
    <property type="evidence" value="ECO:0007669"/>
    <property type="project" value="UniProtKB-UniRule"/>
</dbReference>
<comment type="similarity">
    <text evidence="2 6">Belongs to the arginine deiminase family.</text>
</comment>
<proteinExistence type="inferred from homology"/>
<evidence type="ECO:0000256" key="4">
    <source>
        <dbReference type="ARBA" id="ARBA00022801"/>
    </source>
</evidence>
<feature type="active site" description="Amidino-cysteine intermediate" evidence="6 7">
    <location>
        <position position="410"/>
    </location>
</feature>
<dbReference type="GO" id="GO:0005737">
    <property type="term" value="C:cytoplasm"/>
    <property type="evidence" value="ECO:0007669"/>
    <property type="project" value="UniProtKB-SubCell"/>
</dbReference>
<dbReference type="GO" id="GO:0016990">
    <property type="term" value="F:arginine deiminase activity"/>
    <property type="evidence" value="ECO:0007669"/>
    <property type="project" value="UniProtKB-UniRule"/>
</dbReference>
<dbReference type="NCBIfam" id="TIGR01078">
    <property type="entry name" value="arcA"/>
    <property type="match status" value="1"/>
</dbReference>
<dbReference type="Pfam" id="PF02274">
    <property type="entry name" value="ADI"/>
    <property type="match status" value="1"/>
</dbReference>
<comment type="pathway">
    <text evidence="1 6">Amino-acid degradation; L-arginine degradation via ADI pathway; carbamoyl phosphate from L-arginine: step 1/2.</text>
</comment>
<evidence type="ECO:0000256" key="7">
    <source>
        <dbReference type="PIRSR" id="PIRSR006356-1"/>
    </source>
</evidence>
<dbReference type="PRINTS" id="PR01466">
    <property type="entry name" value="ARGDEIMINASE"/>
</dbReference>
<reference evidence="8 9" key="1">
    <citation type="submission" date="2016-10" db="EMBL/GenBank/DDBJ databases">
        <authorList>
            <person name="de Groot N.N."/>
        </authorList>
    </citation>
    <scope>NUCLEOTIDE SEQUENCE [LARGE SCALE GENOMIC DNA]</scope>
    <source>
        <strain evidence="8 9">DSM 797</strain>
    </source>
</reference>
<protein>
    <recommendedName>
        <fullName evidence="6">Arginine deiminase</fullName>
        <shortName evidence="6">ADI</shortName>
        <ecNumber evidence="6">3.5.3.6</ecNumber>
    </recommendedName>
    <alternativeName>
        <fullName evidence="6">Arginine dihydrolase</fullName>
        <shortName evidence="6">AD</shortName>
    </alternativeName>
</protein>
<keyword evidence="6" id="KW-0963">Cytoplasm</keyword>
<evidence type="ECO:0000256" key="2">
    <source>
        <dbReference type="ARBA" id="ARBA00010206"/>
    </source>
</evidence>
<evidence type="ECO:0000313" key="8">
    <source>
        <dbReference type="EMBL" id="SDM41323.1"/>
    </source>
</evidence>
<sequence length="419" mass="47472">MTKNSTDGEGITMGIKVTSEIKPLKKVLLHRPGAEIENLTPEYLERLLFDDIPFLEVAQQEHDAFAEVLRENGVEVVYLHELAAEVIADEEIKEQFLNQFIEEAGITSPELHKNVYEFLKRIDNNDELIRKTMAGINKNELPALGKKSLSDLAQDDYPFVADPMPNLYFTRDPFASIGEGVSLNKMYSVTRNRETIYADYIFKYHKDFKGEVERFYDRNFEYHIEGGDILNLTEKALAIGISQRTEAPAIEHIAKQIFYKSNNKEIETILAFNIPNNRAMMHLDTVFTQIDVDKFTIHPGIQGPLQVFEITKGDVEGELNIVEVNAELETVLAKHLGVEKVTLIQCGGGDKVIADREQWNDGSNTLCIKPGEVVVYSRNYITNRLLEENGIKIHVIPSSELSRGRGGPRCMSMPLVREV</sequence>
<organism evidence="8 9">
    <name type="scientific">Romboutsia lituseburensis DSM 797</name>
    <dbReference type="NCBI Taxonomy" id="1121325"/>
    <lineage>
        <taxon>Bacteria</taxon>
        <taxon>Bacillati</taxon>
        <taxon>Bacillota</taxon>
        <taxon>Clostridia</taxon>
        <taxon>Peptostreptococcales</taxon>
        <taxon>Peptostreptococcaceae</taxon>
        <taxon>Romboutsia</taxon>
    </lineage>
</organism>
<dbReference type="Gene3D" id="1.10.3930.10">
    <property type="entry name" value="Arginine deiminase"/>
    <property type="match status" value="1"/>
</dbReference>
<evidence type="ECO:0000256" key="5">
    <source>
        <dbReference type="ARBA" id="ARBA00049429"/>
    </source>
</evidence>
<dbReference type="AlphaFoldDB" id="A0A1G9T0R5"/>
<dbReference type="EC" id="3.5.3.6" evidence="6"/>
<dbReference type="PIRSF" id="PIRSF006356">
    <property type="entry name" value="Arg_deiminase"/>
    <property type="match status" value="1"/>
</dbReference>
<dbReference type="Gene3D" id="3.75.10.10">
    <property type="entry name" value="L-arginine/glycine Amidinotransferase, Chain A"/>
    <property type="match status" value="1"/>
</dbReference>